<evidence type="ECO:0000313" key="2">
    <source>
        <dbReference type="Proteomes" id="UP001239111"/>
    </source>
</evidence>
<organism evidence="1 2">
    <name type="scientific">Eretmocerus hayati</name>
    <dbReference type="NCBI Taxonomy" id="131215"/>
    <lineage>
        <taxon>Eukaryota</taxon>
        <taxon>Metazoa</taxon>
        <taxon>Ecdysozoa</taxon>
        <taxon>Arthropoda</taxon>
        <taxon>Hexapoda</taxon>
        <taxon>Insecta</taxon>
        <taxon>Pterygota</taxon>
        <taxon>Neoptera</taxon>
        <taxon>Endopterygota</taxon>
        <taxon>Hymenoptera</taxon>
        <taxon>Apocrita</taxon>
        <taxon>Proctotrupomorpha</taxon>
        <taxon>Chalcidoidea</taxon>
        <taxon>Aphelinidae</taxon>
        <taxon>Aphelininae</taxon>
        <taxon>Eretmocerus</taxon>
    </lineage>
</organism>
<dbReference type="Proteomes" id="UP001239111">
    <property type="component" value="Chromosome 2"/>
</dbReference>
<proteinExistence type="predicted"/>
<gene>
    <name evidence="1" type="ORF">QAD02_011028</name>
</gene>
<comment type="caution">
    <text evidence="1">The sequence shown here is derived from an EMBL/GenBank/DDBJ whole genome shotgun (WGS) entry which is preliminary data.</text>
</comment>
<keyword evidence="2" id="KW-1185">Reference proteome</keyword>
<name>A0ACC2NVV9_9HYME</name>
<reference evidence="1" key="1">
    <citation type="submission" date="2023-04" db="EMBL/GenBank/DDBJ databases">
        <title>A chromosome-level genome assembly of the parasitoid wasp Eretmocerus hayati.</title>
        <authorList>
            <person name="Zhong Y."/>
            <person name="Liu S."/>
            <person name="Liu Y."/>
        </authorList>
    </citation>
    <scope>NUCLEOTIDE SEQUENCE</scope>
    <source>
        <strain evidence="1">ZJU_SS_LIU_2023</strain>
    </source>
</reference>
<dbReference type="EMBL" id="CM056742">
    <property type="protein sequence ID" value="KAJ8675242.1"/>
    <property type="molecule type" value="Genomic_DNA"/>
</dbReference>
<accession>A0ACC2NVV9</accession>
<sequence>MSIPRARTPSSDVASVRSGYEPSSADRPIRCMRKPSAAVGSISNTGTTGIARSRIPKQGAKGTPSRTRDSSATGGLQVPEKPSTATRPSSPQKDQKDVQDDQPPPPQQQQQPQLQQSQSQAQRRRPPTPSRQPMSKSQEQKPPVTSSLSSQSRTKSVVSTGYGNQKRVLENQFNTKKVRYITLRRDIDDKQKSSESAFEELRQLRERIVAQGGKDPGRLDEIIPIPSWSARVRLSLESGSAGNGRGGAGGDERGPLGELEDALRDLPEAGAALCREALEKRVQFLDWLTDNTIAPNEMFKEELEQKTKIFKEDNADFERRLSAMQQEERAKIDELLKKIHCLWQECQILRADCGRIVADPDNNLKIEELNRELKAEKERTAKARTKIRELEGSISGAETKLKQSQEHAKQLEAQLKQSAEHKAKELAKCQKSSEAALGKLEKQRESVETRINKLKADLQSKENELKSMSNEYRKQIDDLQREIESERSSRQDLEFEFEELKVRHKKLEDNCKELLDVNEKRKELPDDQHTEYEIQLFNDLKETQRVLAEKEEIIQKLQLEREDIIAAVNEADQENDTSKQRLSAELLKKSNELQTVRSQFNQLQKNYKRLQSKYDHLEHKLMDLGRCHAGMKDGSRASYEAQILQLQQQVTDLRSSLTETDARNAELEKSCTQLQLKLEHYKRYLRNHERDVKIRREMHQLLKHGKSSAGGGLMDDTADDHEQSNGYEPLETEGFQELYSALEDKELQVLKLEKLVKQMEKQEEYSQAQRTRLESRIAKLEVALKEGQQAHRNRGFSFL</sequence>
<evidence type="ECO:0000313" key="1">
    <source>
        <dbReference type="EMBL" id="KAJ8675242.1"/>
    </source>
</evidence>
<protein>
    <submittedName>
        <fullName evidence="1">Uncharacterized protein</fullName>
    </submittedName>
</protein>